<dbReference type="Proteomes" id="UP001174136">
    <property type="component" value="Unassembled WGS sequence"/>
</dbReference>
<evidence type="ECO:0000256" key="1">
    <source>
        <dbReference type="SAM" id="MobiDB-lite"/>
    </source>
</evidence>
<comment type="caution">
    <text evidence="2">The sequence shown here is derived from an EMBL/GenBank/DDBJ whole genome shotgun (WGS) entry which is preliminary data.</text>
</comment>
<feature type="region of interest" description="Disordered" evidence="1">
    <location>
        <begin position="61"/>
        <end position="113"/>
    </location>
</feature>
<dbReference type="EMBL" id="JAOPHQ010002030">
    <property type="protein sequence ID" value="KAK0148406.1"/>
    <property type="molecule type" value="Genomic_DNA"/>
</dbReference>
<gene>
    <name evidence="2" type="ORF">N1851_011266</name>
</gene>
<evidence type="ECO:0000313" key="2">
    <source>
        <dbReference type="EMBL" id="KAK0148406.1"/>
    </source>
</evidence>
<proteinExistence type="predicted"/>
<evidence type="ECO:0000313" key="3">
    <source>
        <dbReference type="Proteomes" id="UP001174136"/>
    </source>
</evidence>
<reference evidence="2" key="1">
    <citation type="journal article" date="2023" name="Front. Mar. Sci.">
        <title>A new Merluccius polli reference genome to investigate the effects of global change in West African waters.</title>
        <authorList>
            <person name="Mateo J.L."/>
            <person name="Blanco-Fernandez C."/>
            <person name="Garcia-Vazquez E."/>
            <person name="Machado-Schiaffino G."/>
        </authorList>
    </citation>
    <scope>NUCLEOTIDE SEQUENCE</scope>
    <source>
        <strain evidence="2">C29</strain>
        <tissue evidence="2">Fin</tissue>
    </source>
</reference>
<accession>A0AA47MYG1</accession>
<dbReference type="AlphaFoldDB" id="A0AA47MYG1"/>
<keyword evidence="3" id="KW-1185">Reference proteome</keyword>
<feature type="compositionally biased region" description="Polar residues" evidence="1">
    <location>
        <begin position="96"/>
        <end position="108"/>
    </location>
</feature>
<sequence length="179" mass="19574">MEAVHVHFSVTGKLNCGVCDKVGLSRLDKHLADLHQLRKLNCRVCDKVGLSRLDKHLADLHQLPPNRDSPCDEDLNTGTPPTPAAQRDSPCDEDLNSGTPHTPASQRDSSCDEDMALELEESDSEEPEVGRPLKRRVVKRKLSFAGVVVEKSGVITGPMPPATKFKGARKMVVVMTDNS</sequence>
<protein>
    <submittedName>
        <fullName evidence="2">Uncharacterized protein</fullName>
    </submittedName>
</protein>
<name>A0AA47MYG1_MERPO</name>
<organism evidence="2 3">
    <name type="scientific">Merluccius polli</name>
    <name type="common">Benguela hake</name>
    <name type="synonym">Merluccius cadenati</name>
    <dbReference type="NCBI Taxonomy" id="89951"/>
    <lineage>
        <taxon>Eukaryota</taxon>
        <taxon>Metazoa</taxon>
        <taxon>Chordata</taxon>
        <taxon>Craniata</taxon>
        <taxon>Vertebrata</taxon>
        <taxon>Euteleostomi</taxon>
        <taxon>Actinopterygii</taxon>
        <taxon>Neopterygii</taxon>
        <taxon>Teleostei</taxon>
        <taxon>Neoteleostei</taxon>
        <taxon>Acanthomorphata</taxon>
        <taxon>Zeiogadaria</taxon>
        <taxon>Gadariae</taxon>
        <taxon>Gadiformes</taxon>
        <taxon>Gadoidei</taxon>
        <taxon>Merlucciidae</taxon>
        <taxon>Merluccius</taxon>
    </lineage>
</organism>